<keyword evidence="1" id="KW-0812">Transmembrane</keyword>
<feature type="transmembrane region" description="Helical" evidence="1">
    <location>
        <begin position="30"/>
        <end position="48"/>
    </location>
</feature>
<dbReference type="Proteomes" id="UP000198727">
    <property type="component" value="Unassembled WGS sequence"/>
</dbReference>
<evidence type="ECO:0008006" key="4">
    <source>
        <dbReference type="Google" id="ProtNLM"/>
    </source>
</evidence>
<accession>A0A1I5QKB1</accession>
<dbReference type="InterPro" id="IPR019681">
    <property type="entry name" value="DUF2530"/>
</dbReference>
<feature type="transmembrane region" description="Helical" evidence="1">
    <location>
        <begin position="5"/>
        <end position="24"/>
    </location>
</feature>
<dbReference type="Pfam" id="PF10745">
    <property type="entry name" value="DUF2530"/>
    <property type="match status" value="1"/>
</dbReference>
<name>A0A1I5QKB1_9PSEU</name>
<reference evidence="3" key="1">
    <citation type="submission" date="2016-10" db="EMBL/GenBank/DDBJ databases">
        <authorList>
            <person name="Varghese N."/>
            <person name="Submissions S."/>
        </authorList>
    </citation>
    <scope>NUCLEOTIDE SEQUENCE [LARGE SCALE GENOMIC DNA]</scope>
    <source>
        <strain evidence="3">CGMCC 4.5579</strain>
    </source>
</reference>
<proteinExistence type="predicted"/>
<keyword evidence="3" id="KW-1185">Reference proteome</keyword>
<organism evidence="2 3">
    <name type="scientific">Amycolatopsis arida</name>
    <dbReference type="NCBI Taxonomy" id="587909"/>
    <lineage>
        <taxon>Bacteria</taxon>
        <taxon>Bacillati</taxon>
        <taxon>Actinomycetota</taxon>
        <taxon>Actinomycetes</taxon>
        <taxon>Pseudonocardiales</taxon>
        <taxon>Pseudonocardiaceae</taxon>
        <taxon>Amycolatopsis</taxon>
    </lineage>
</organism>
<sequence length="64" mass="6565">MWPVVVVGTAVWFAAFVVLLLVGVDGVWRWTALAGGALGVIGMGVLAWQGAAARRGSRGAQDGL</sequence>
<gene>
    <name evidence="2" type="ORF">SAMN05421810_102671</name>
</gene>
<evidence type="ECO:0000313" key="2">
    <source>
        <dbReference type="EMBL" id="SFP46672.1"/>
    </source>
</evidence>
<dbReference type="AlphaFoldDB" id="A0A1I5QKB1"/>
<evidence type="ECO:0000256" key="1">
    <source>
        <dbReference type="SAM" id="Phobius"/>
    </source>
</evidence>
<dbReference type="EMBL" id="FOWW01000002">
    <property type="protein sequence ID" value="SFP46672.1"/>
    <property type="molecule type" value="Genomic_DNA"/>
</dbReference>
<keyword evidence="1" id="KW-1133">Transmembrane helix</keyword>
<protein>
    <recommendedName>
        <fullName evidence="4">DUF2530 domain-containing protein</fullName>
    </recommendedName>
</protein>
<keyword evidence="1" id="KW-0472">Membrane</keyword>
<evidence type="ECO:0000313" key="3">
    <source>
        <dbReference type="Proteomes" id="UP000198727"/>
    </source>
</evidence>